<dbReference type="Gene3D" id="2.120.10.30">
    <property type="entry name" value="TolB, C-terminal domain"/>
    <property type="match status" value="1"/>
</dbReference>
<dbReference type="InterPro" id="IPR011042">
    <property type="entry name" value="6-blade_b-propeller_TolB-like"/>
</dbReference>
<name>A0A6N2RIR2_9FIRM</name>
<dbReference type="SUPFAM" id="SSF82171">
    <property type="entry name" value="DPP6 N-terminal domain-like"/>
    <property type="match status" value="1"/>
</dbReference>
<dbReference type="PANTHER" id="PTHR42776:SF27">
    <property type="entry name" value="DIPEPTIDYL PEPTIDASE FAMILY MEMBER 6"/>
    <property type="match status" value="1"/>
</dbReference>
<dbReference type="EMBL" id="CACRSL010000003">
    <property type="protein sequence ID" value="VYS81253.1"/>
    <property type="molecule type" value="Genomic_DNA"/>
</dbReference>
<reference evidence="5" key="1">
    <citation type="submission" date="2019-11" db="EMBL/GenBank/DDBJ databases">
        <authorList>
            <person name="Feng L."/>
        </authorList>
    </citation>
    <scope>NUCLEOTIDE SEQUENCE</scope>
    <source>
        <strain evidence="5">AundefinedLFYP135</strain>
    </source>
</reference>
<feature type="domain" description="Peptidase S9 prolyl oligopeptidase catalytic" evidence="4">
    <location>
        <begin position="448"/>
        <end position="656"/>
    </location>
</feature>
<dbReference type="AlphaFoldDB" id="A0A6N2RIR2"/>
<proteinExistence type="inferred from homology"/>
<dbReference type="InterPro" id="IPR029058">
    <property type="entry name" value="AB_hydrolase_fold"/>
</dbReference>
<dbReference type="SUPFAM" id="SSF53474">
    <property type="entry name" value="alpha/beta-Hydrolases"/>
    <property type="match status" value="1"/>
</dbReference>
<evidence type="ECO:0000313" key="5">
    <source>
        <dbReference type="EMBL" id="VYS81253.1"/>
    </source>
</evidence>
<dbReference type="FunFam" id="3.40.50.1820:FF:000028">
    <property type="entry name" value="S9 family peptidase"/>
    <property type="match status" value="1"/>
</dbReference>
<sequence>MKPIEIQDLLEYRYLSGLALSPDNRHIAFVVQQAASDQNSYIGSLYLYDTVSQTTRMLTSGGREKSFFWLDGSTILFPGLRDPELRKKKAQGEPWTAFYAIDIRGGEACEHMRIPLEVISAKPLDSRRFVLLARTNSTLPDFHALSQEEQAAYLREGKDYTVLDEIPYCSNGRGYTSKWRQRLYFYDRSSGELRPITGELENVSFYQVQGEEVLYISSTYREKYNLTSALTRYHIQRGSHQVLVEDGVYKMEYAGFWGEEIFLAATDMKRYAMNESPNFYWVREGRLVLLAENDFSIHSSMTLDCKLGGGSGFSLEGDAFSYITTRGGSDYIATLSQDGRISLLGRDNGSIECFARGKEGEYYFIGTRGTRLQELYCLRDGVETQLTACNEEYRNSHTVCEPVYFPIEKKGLRLDGWVIPPADFDECRVYPGILSIHGGPKTAYGAAFLHEMQVLAAKGYFVFYVNPRGSDGRGDAFSDIRNQFGRVDYEDFMDFTDQVLEAYPQIDRERLGVTGGSYGGYMTNWIIGHTHRFACAVSQRSISNWITKILTTDIGYYYNADQVGGMPWPDPTPLWDCSPLKYAGQVKTPTLFLHSDQDFRCWMAEGLQMFTALKLHGVQTRLCLFHGENHELSRSGTPRHRIRRLKEMTDWFQKYLE</sequence>
<dbReference type="Gene3D" id="3.40.50.1820">
    <property type="entry name" value="alpha/beta hydrolase"/>
    <property type="match status" value="1"/>
</dbReference>
<dbReference type="Pfam" id="PF00326">
    <property type="entry name" value="Peptidase_S9"/>
    <property type="match status" value="1"/>
</dbReference>
<keyword evidence="3 5" id="KW-0378">Hydrolase</keyword>
<accession>A0A6N2RIR2</accession>
<protein>
    <submittedName>
        <fullName evidence="5">Prolyl tripeptidyl peptidase</fullName>
        <ecNumber evidence="5">3.4.14.12</ecNumber>
    </submittedName>
</protein>
<evidence type="ECO:0000256" key="1">
    <source>
        <dbReference type="ARBA" id="ARBA00010040"/>
    </source>
</evidence>
<dbReference type="EC" id="3.4.14.12" evidence="5"/>
<dbReference type="GO" id="GO:0006508">
    <property type="term" value="P:proteolysis"/>
    <property type="evidence" value="ECO:0007669"/>
    <property type="project" value="UniProtKB-KW"/>
</dbReference>
<keyword evidence="2" id="KW-0645">Protease</keyword>
<dbReference type="GO" id="GO:0004252">
    <property type="term" value="F:serine-type endopeptidase activity"/>
    <property type="evidence" value="ECO:0007669"/>
    <property type="project" value="TreeGrafter"/>
</dbReference>
<comment type="similarity">
    <text evidence="1">Belongs to the peptidase S9C family.</text>
</comment>
<evidence type="ECO:0000256" key="2">
    <source>
        <dbReference type="ARBA" id="ARBA00022670"/>
    </source>
</evidence>
<evidence type="ECO:0000259" key="4">
    <source>
        <dbReference type="Pfam" id="PF00326"/>
    </source>
</evidence>
<gene>
    <name evidence="5" type="primary">ptpA_1</name>
    <name evidence="5" type="ORF">AULFYP135_00469</name>
</gene>
<dbReference type="PANTHER" id="PTHR42776">
    <property type="entry name" value="SERINE PEPTIDASE S9 FAMILY MEMBER"/>
    <property type="match status" value="1"/>
</dbReference>
<organism evidence="5">
    <name type="scientific">uncultured Anaerotruncus sp</name>
    <dbReference type="NCBI Taxonomy" id="905011"/>
    <lineage>
        <taxon>Bacteria</taxon>
        <taxon>Bacillati</taxon>
        <taxon>Bacillota</taxon>
        <taxon>Clostridia</taxon>
        <taxon>Eubacteriales</taxon>
        <taxon>Oscillospiraceae</taxon>
        <taxon>Anaerotruncus</taxon>
        <taxon>environmental samples</taxon>
    </lineage>
</organism>
<evidence type="ECO:0000256" key="3">
    <source>
        <dbReference type="ARBA" id="ARBA00022801"/>
    </source>
</evidence>
<dbReference type="InterPro" id="IPR001375">
    <property type="entry name" value="Peptidase_S9_cat"/>
</dbReference>